<accession>A0A1G4IZE2</accession>
<evidence type="ECO:0000313" key="2">
    <source>
        <dbReference type="Proteomes" id="UP000190274"/>
    </source>
</evidence>
<gene>
    <name evidence="1" type="ORF">LADA_0C04830G</name>
</gene>
<sequence length="164" mass="18624">MSSDICNLAMSEQNLIEFLSKGFLTNIISPTRFKDLISTLDEHLTEEQIEELYRGLRSNDEDALDAVGQRIRDCLVDSRSQTRKSVELNQLRHTVSVDDLVRSLYTAHQLLDGKIQHLDSTVQKHSAELKQLGKILRGNQVMESVKPPLERLKVLLEQAAAKRS</sequence>
<keyword evidence="2" id="KW-1185">Reference proteome</keyword>
<dbReference type="Proteomes" id="UP000190274">
    <property type="component" value="Chromosome C"/>
</dbReference>
<dbReference type="AlphaFoldDB" id="A0A1G4IZE2"/>
<dbReference type="EMBL" id="LT598459">
    <property type="protein sequence ID" value="SCU82379.1"/>
    <property type="molecule type" value="Genomic_DNA"/>
</dbReference>
<organism evidence="1 2">
    <name type="scientific">Lachancea dasiensis</name>
    <dbReference type="NCBI Taxonomy" id="1072105"/>
    <lineage>
        <taxon>Eukaryota</taxon>
        <taxon>Fungi</taxon>
        <taxon>Dikarya</taxon>
        <taxon>Ascomycota</taxon>
        <taxon>Saccharomycotina</taxon>
        <taxon>Saccharomycetes</taxon>
        <taxon>Saccharomycetales</taxon>
        <taxon>Saccharomycetaceae</taxon>
        <taxon>Lachancea</taxon>
    </lineage>
</organism>
<proteinExistence type="predicted"/>
<reference evidence="2" key="1">
    <citation type="submission" date="2016-03" db="EMBL/GenBank/DDBJ databases">
        <authorList>
            <person name="Devillers H."/>
        </authorList>
    </citation>
    <scope>NUCLEOTIDE SEQUENCE [LARGE SCALE GENOMIC DNA]</scope>
</reference>
<protein>
    <submittedName>
        <fullName evidence="1">LADA_0C04830g1_1</fullName>
    </submittedName>
</protein>
<evidence type="ECO:0000313" key="1">
    <source>
        <dbReference type="EMBL" id="SCU82379.1"/>
    </source>
</evidence>
<dbReference type="OrthoDB" id="4036041at2759"/>
<name>A0A1G4IZE2_9SACH</name>